<dbReference type="EC" id="5.3.3.2" evidence="11"/>
<evidence type="ECO:0000256" key="1">
    <source>
        <dbReference type="ARBA" id="ARBA00001917"/>
    </source>
</evidence>
<comment type="subcellular location">
    <subcellularLocation>
        <location evidence="11">Cytoplasm</location>
    </subcellularLocation>
</comment>
<evidence type="ECO:0000256" key="8">
    <source>
        <dbReference type="ARBA" id="ARBA00023229"/>
    </source>
</evidence>
<dbReference type="InterPro" id="IPR011179">
    <property type="entry name" value="IPdP_isomerase"/>
</dbReference>
<sequence length="347" mass="36256">MNPGDLLDRKNDHLEIVLDPTRAISQGRTGFSQWRFEHCALPELDLEAIDLSTTFLGKPLKAPVLISSMTGGAVRAQDINLNLAEAAQHLGVAMAVGSQRVALQTGFDHGLTRALRQRAPDIVLLGNLGGAQLRTPQGLDLARRAVDMIEADGLIIHLNPLQEAVQPGGDTDWRGTVDAIAQAALQLEVPLVIKEVGSGLSAAVASQLAQAGAACLDIAGLGGTHWAAVEAERATTPAQRAIAAAFSNWGVPTAEALQAVRQRLPHMPLIASGGISNGVDMAKAIALGADIVGQAAAVLEAATQSPAAVIEHFQIALRQLQIACFCTSSANLAQLRQVPLVREVASL</sequence>
<evidence type="ECO:0000256" key="11">
    <source>
        <dbReference type="HAMAP-Rule" id="MF_00354"/>
    </source>
</evidence>
<evidence type="ECO:0000256" key="3">
    <source>
        <dbReference type="ARBA" id="ARBA00022630"/>
    </source>
</evidence>
<comment type="caution">
    <text evidence="13">The sequence shown here is derived from an EMBL/GenBank/DDBJ whole genome shotgun (WGS) entry which is preliminary data.</text>
</comment>
<dbReference type="PANTHER" id="PTHR43665">
    <property type="entry name" value="ISOPENTENYL-DIPHOSPHATE DELTA-ISOMERASE"/>
    <property type="match status" value="1"/>
</dbReference>
<evidence type="ECO:0000256" key="4">
    <source>
        <dbReference type="ARBA" id="ARBA00022643"/>
    </source>
</evidence>
<organism evidence="13 14">
    <name type="scientific">Pseudomonas quercus</name>
    <dbReference type="NCBI Taxonomy" id="2722792"/>
    <lineage>
        <taxon>Bacteria</taxon>
        <taxon>Pseudomonadati</taxon>
        <taxon>Pseudomonadota</taxon>
        <taxon>Gammaproteobacteria</taxon>
        <taxon>Pseudomonadales</taxon>
        <taxon>Pseudomonadaceae</taxon>
        <taxon>Pseudomonas</taxon>
    </lineage>
</organism>
<feature type="domain" description="FMN-dependent dehydrogenase" evidence="12">
    <location>
        <begin position="23"/>
        <end position="99"/>
    </location>
</feature>
<evidence type="ECO:0000256" key="6">
    <source>
        <dbReference type="ARBA" id="ARBA00022842"/>
    </source>
</evidence>
<dbReference type="RefSeq" id="WP_168084593.1">
    <property type="nucleotide sequence ID" value="NZ_JAAVJI010000008.1"/>
</dbReference>
<evidence type="ECO:0000256" key="9">
    <source>
        <dbReference type="ARBA" id="ARBA00023235"/>
    </source>
</evidence>
<feature type="binding site" evidence="11">
    <location>
        <position position="224"/>
    </location>
    <ligand>
        <name>FMN</name>
        <dbReference type="ChEBI" id="CHEBI:58210"/>
    </ligand>
</feature>
<dbReference type="GO" id="GO:0004452">
    <property type="term" value="F:isopentenyl-diphosphate delta-isomerase activity"/>
    <property type="evidence" value="ECO:0007669"/>
    <property type="project" value="UniProtKB-EC"/>
</dbReference>
<dbReference type="PANTHER" id="PTHR43665:SF1">
    <property type="entry name" value="ISOPENTENYL-DIPHOSPHATE DELTA-ISOMERASE"/>
    <property type="match status" value="1"/>
</dbReference>
<protein>
    <recommendedName>
        <fullName evidence="11">Isopentenyl-diphosphate delta-isomerase</fullName>
        <shortName evidence="11">IPP isomerase</shortName>
        <ecNumber evidence="11">5.3.3.2</ecNumber>
    </recommendedName>
    <alternativeName>
        <fullName evidence="11">Isopentenyl diphosphate:dimethylallyl diphosphate isomerase</fullName>
    </alternativeName>
    <alternativeName>
        <fullName evidence="11">Isopentenyl pyrophosphate isomerase</fullName>
    </alternativeName>
    <alternativeName>
        <fullName evidence="11">Type 2 isopentenyl diphosphate isomerase</fullName>
        <shortName evidence="11">IDI-2</shortName>
    </alternativeName>
</protein>
<comment type="function">
    <text evidence="11">Involved in the biosynthesis of isoprenoids. Catalyzes the 1,3-allylic rearrangement of the homoallylic substrate isopentenyl (IPP) to its allylic isomer, dimethylallyl diphosphate (DMAPP).</text>
</comment>
<keyword evidence="5 11" id="KW-0479">Metal-binding</keyword>
<name>A0ABX0YIM0_9PSED</name>
<reference evidence="13 14" key="1">
    <citation type="submission" date="2020-03" db="EMBL/GenBank/DDBJ databases">
        <authorList>
            <person name="Wang L."/>
            <person name="He N."/>
            <person name="Li Y."/>
            <person name="Fang Y."/>
            <person name="Zhang F."/>
        </authorList>
    </citation>
    <scope>NUCLEOTIDE SEQUENCE [LARGE SCALE GENOMIC DNA]</scope>
    <source>
        <strain evidence="14">hsmgli-8</strain>
    </source>
</reference>
<feature type="binding site" evidence="11">
    <location>
        <position position="163"/>
    </location>
    <ligand>
        <name>Mg(2+)</name>
        <dbReference type="ChEBI" id="CHEBI:18420"/>
    </ligand>
</feature>
<feature type="binding site" evidence="11">
    <location>
        <position position="98"/>
    </location>
    <ligand>
        <name>FMN</name>
        <dbReference type="ChEBI" id="CHEBI:58210"/>
    </ligand>
</feature>
<evidence type="ECO:0000313" key="14">
    <source>
        <dbReference type="Proteomes" id="UP000746535"/>
    </source>
</evidence>
<evidence type="ECO:0000259" key="12">
    <source>
        <dbReference type="Pfam" id="PF01070"/>
    </source>
</evidence>
<keyword evidence="4 11" id="KW-0288">FMN</keyword>
<keyword evidence="2 11" id="KW-0963">Cytoplasm</keyword>
<comment type="cofactor">
    <cofactor evidence="11">
        <name>NADPH</name>
        <dbReference type="ChEBI" id="CHEBI:57783"/>
    </cofactor>
</comment>
<comment type="caution">
    <text evidence="11">Lacks conserved residue(s) required for the propagation of feature annotation.</text>
</comment>
<feature type="binding site" evidence="11">
    <location>
        <begin position="68"/>
        <end position="70"/>
    </location>
    <ligand>
        <name>FMN</name>
        <dbReference type="ChEBI" id="CHEBI:58210"/>
    </ligand>
</feature>
<feature type="binding site" evidence="11">
    <location>
        <position position="127"/>
    </location>
    <ligand>
        <name>FMN</name>
        <dbReference type="ChEBI" id="CHEBI:58210"/>
    </ligand>
</feature>
<feature type="binding site" evidence="11">
    <location>
        <position position="162"/>
    </location>
    <ligand>
        <name>substrate</name>
    </ligand>
</feature>
<dbReference type="InterPro" id="IPR013785">
    <property type="entry name" value="Aldolase_TIM"/>
</dbReference>
<feature type="binding site" evidence="11">
    <location>
        <begin position="98"/>
        <end position="100"/>
    </location>
    <ligand>
        <name>substrate</name>
    </ligand>
</feature>
<comment type="similarity">
    <text evidence="11">Belongs to the IPP isomerase type 2 family.</text>
</comment>
<comment type="cofactor">
    <cofactor evidence="11">
        <name>Mg(2+)</name>
        <dbReference type="ChEBI" id="CHEBI:18420"/>
    </cofactor>
</comment>
<proteinExistence type="inferred from homology"/>
<feature type="binding site" evidence="11">
    <location>
        <position position="194"/>
    </location>
    <ligand>
        <name>FMN</name>
        <dbReference type="ChEBI" id="CHEBI:58210"/>
    </ligand>
</feature>
<dbReference type="CDD" id="cd02811">
    <property type="entry name" value="IDI-2_FMN"/>
    <property type="match status" value="1"/>
</dbReference>
<comment type="subunit">
    <text evidence="10 11">Homooctamer. Dimer of tetramers.</text>
</comment>
<dbReference type="SUPFAM" id="SSF51395">
    <property type="entry name" value="FMN-linked oxidoreductases"/>
    <property type="match status" value="1"/>
</dbReference>
<dbReference type="HAMAP" id="MF_00354">
    <property type="entry name" value="Idi_2"/>
    <property type="match status" value="1"/>
</dbReference>
<dbReference type="NCBIfam" id="TIGR02151">
    <property type="entry name" value="IPP_isom_2"/>
    <property type="match status" value="1"/>
</dbReference>
<dbReference type="EMBL" id="JAAVJI010000008">
    <property type="protein sequence ID" value="NJP02021.1"/>
    <property type="molecule type" value="Genomic_DNA"/>
</dbReference>
<evidence type="ECO:0000256" key="5">
    <source>
        <dbReference type="ARBA" id="ARBA00022723"/>
    </source>
</evidence>
<keyword evidence="9 11" id="KW-0413">Isomerase</keyword>
<evidence type="ECO:0000256" key="10">
    <source>
        <dbReference type="ARBA" id="ARBA00025810"/>
    </source>
</evidence>
<feature type="domain" description="FMN-dependent dehydrogenase" evidence="12">
    <location>
        <begin position="176"/>
        <end position="336"/>
    </location>
</feature>
<dbReference type="Proteomes" id="UP000746535">
    <property type="component" value="Unassembled WGS sequence"/>
</dbReference>
<gene>
    <name evidence="11" type="primary">fni</name>
    <name evidence="13" type="ORF">HBH25_14320</name>
</gene>
<comment type="cofactor">
    <cofactor evidence="1 11">
        <name>FMN</name>
        <dbReference type="ChEBI" id="CHEBI:58210"/>
    </cofactor>
</comment>
<evidence type="ECO:0000313" key="13">
    <source>
        <dbReference type="EMBL" id="NJP02021.1"/>
    </source>
</evidence>
<dbReference type="InterPro" id="IPR000262">
    <property type="entry name" value="FMN-dep_DH"/>
</dbReference>
<keyword evidence="3 11" id="KW-0285">Flavoprotein</keyword>
<keyword evidence="6 11" id="KW-0460">Magnesium</keyword>
<dbReference type="PIRSF" id="PIRSF003314">
    <property type="entry name" value="IPP_isomerase"/>
    <property type="match status" value="1"/>
</dbReference>
<dbReference type="Gene3D" id="3.20.20.70">
    <property type="entry name" value="Aldolase class I"/>
    <property type="match status" value="1"/>
</dbReference>
<accession>A0ABX0YIM0</accession>
<keyword evidence="14" id="KW-1185">Reference proteome</keyword>
<dbReference type="Pfam" id="PF01070">
    <property type="entry name" value="FMN_dh"/>
    <property type="match status" value="2"/>
</dbReference>
<feature type="binding site" evidence="11">
    <location>
        <position position="67"/>
    </location>
    <ligand>
        <name>FMN</name>
        <dbReference type="ChEBI" id="CHEBI:58210"/>
    </ligand>
</feature>
<feature type="binding site" evidence="11">
    <location>
        <begin position="9"/>
        <end position="10"/>
    </location>
    <ligand>
        <name>substrate</name>
    </ligand>
</feature>
<evidence type="ECO:0000256" key="2">
    <source>
        <dbReference type="ARBA" id="ARBA00022490"/>
    </source>
</evidence>
<comment type="catalytic activity">
    <reaction evidence="11">
        <text>isopentenyl diphosphate = dimethylallyl diphosphate</text>
        <dbReference type="Rhea" id="RHEA:23284"/>
        <dbReference type="ChEBI" id="CHEBI:57623"/>
        <dbReference type="ChEBI" id="CHEBI:128769"/>
        <dbReference type="EC" id="5.3.3.2"/>
    </reaction>
</comment>
<feature type="binding site" evidence="11">
    <location>
        <begin position="295"/>
        <end position="296"/>
    </location>
    <ligand>
        <name>FMN</name>
        <dbReference type="ChEBI" id="CHEBI:58210"/>
    </ligand>
</feature>
<evidence type="ECO:0000256" key="7">
    <source>
        <dbReference type="ARBA" id="ARBA00022857"/>
    </source>
</evidence>
<keyword evidence="8 11" id="KW-0414">Isoprene biosynthesis</keyword>
<keyword evidence="7 11" id="KW-0521">NADP</keyword>